<reference evidence="2" key="1">
    <citation type="submission" date="2014-09" db="EMBL/GenBank/DDBJ databases">
        <title>Genome sequence of the luminous mushroom Mycena chlorophos for searching fungal bioluminescence genes.</title>
        <authorList>
            <person name="Tanaka Y."/>
            <person name="Kasuga D."/>
            <person name="Oba Y."/>
            <person name="Hase S."/>
            <person name="Sato K."/>
            <person name="Oba Y."/>
            <person name="Sakakibara Y."/>
        </authorList>
    </citation>
    <scope>NUCLEOTIDE SEQUENCE</scope>
</reference>
<dbReference type="Proteomes" id="UP000815677">
    <property type="component" value="Unassembled WGS sequence"/>
</dbReference>
<feature type="compositionally biased region" description="Polar residues" evidence="1">
    <location>
        <begin position="21"/>
        <end position="34"/>
    </location>
</feature>
<name>A0ABQ0LAE5_MYCCL</name>
<gene>
    <name evidence="2" type="ORF">MCHLO_05537</name>
</gene>
<evidence type="ECO:0008006" key="4">
    <source>
        <dbReference type="Google" id="ProtNLM"/>
    </source>
</evidence>
<evidence type="ECO:0000313" key="3">
    <source>
        <dbReference type="Proteomes" id="UP000815677"/>
    </source>
</evidence>
<evidence type="ECO:0000313" key="2">
    <source>
        <dbReference type="EMBL" id="GAT48104.1"/>
    </source>
</evidence>
<protein>
    <recommendedName>
        <fullName evidence="4">F-box domain-containing protein</fullName>
    </recommendedName>
</protein>
<feature type="region of interest" description="Disordered" evidence="1">
    <location>
        <begin position="1"/>
        <end position="39"/>
    </location>
</feature>
<evidence type="ECO:0000256" key="1">
    <source>
        <dbReference type="SAM" id="MobiDB-lite"/>
    </source>
</evidence>
<accession>A0ABQ0LAE5</accession>
<keyword evidence="3" id="KW-1185">Reference proteome</keyword>
<organism evidence="2 3">
    <name type="scientific">Mycena chlorophos</name>
    <name type="common">Agaric fungus</name>
    <name type="synonym">Agaricus chlorophos</name>
    <dbReference type="NCBI Taxonomy" id="658473"/>
    <lineage>
        <taxon>Eukaryota</taxon>
        <taxon>Fungi</taxon>
        <taxon>Dikarya</taxon>
        <taxon>Basidiomycota</taxon>
        <taxon>Agaricomycotina</taxon>
        <taxon>Agaricomycetes</taxon>
        <taxon>Agaricomycetidae</taxon>
        <taxon>Agaricales</taxon>
        <taxon>Marasmiineae</taxon>
        <taxon>Mycenaceae</taxon>
        <taxon>Mycena</taxon>
    </lineage>
</organism>
<dbReference type="EMBL" id="DF844265">
    <property type="protein sequence ID" value="GAT48104.1"/>
    <property type="molecule type" value="Genomic_DNA"/>
</dbReference>
<sequence length="302" mass="32870">MATSQYPKSRPAAHRAALRVSVSSRNTVGGTSTHGPRAIRSLRSPFRRSNVAATLAGLLSCDRATSFGDGRPDALEAPLRRSEECRARRSWSCREAGSQHDWRRQETLLARDPPSLSLALSLPLHGSLFPEIPGPRALFQTLAEGYTIPPHGTPLDDLGQNQPPLAVKTSLSPSTAPILKIPIEIMTEIFHHFLPATYPSAPPLLGPGADAPDRPGPDEDSPTLLSQVCRHCRSIAHATPTLWRAIAIFDSCNEQGDPIEEPDKLLLRVSSPCVDGSSCLSRAYSPSVSERQTRDILYELKR</sequence>
<proteinExistence type="predicted"/>